<comment type="caution">
    <text evidence="1">The sequence shown here is derived from an EMBL/GenBank/DDBJ whole genome shotgun (WGS) entry which is preliminary data.</text>
</comment>
<name>A0ABQ7H5Z3_DUNSA</name>
<evidence type="ECO:0000313" key="2">
    <source>
        <dbReference type="Proteomes" id="UP000815325"/>
    </source>
</evidence>
<sequence length="238" mass="26067">MAAIGQLNALQTLTIWIKDFIDEEALAHLKGLQNLSSLQIARLSISAAPHHLFPLSLPQVQTLSYYLARITAPARIEFPQVTYPPSASDASSVPLFRLFPSIHSATLRDWPMLTDPSFLGPPLEDAPVPEGSGGGRSWHCTAPQVLPSSHPIQSLLLLQHTPLHSPLLPPPHELHPRTALYMKPIRQLTSLKSITFKHFTSPLHVRELCSLAAHLPNLTALTLEASAKACKVRNPVAM</sequence>
<gene>
    <name evidence="1" type="ORF">DUNSADRAFT_7943</name>
</gene>
<reference evidence="1" key="1">
    <citation type="submission" date="2017-08" db="EMBL/GenBank/DDBJ databases">
        <authorList>
            <person name="Polle J.E."/>
            <person name="Barry K."/>
            <person name="Cushman J."/>
            <person name="Schmutz J."/>
            <person name="Tran D."/>
            <person name="Hathwaick L.T."/>
            <person name="Yim W.C."/>
            <person name="Jenkins J."/>
            <person name="Mckie-Krisberg Z.M."/>
            <person name="Prochnik S."/>
            <person name="Lindquist E."/>
            <person name="Dockter R.B."/>
            <person name="Adam C."/>
            <person name="Molina H."/>
            <person name="Bunkerborg J."/>
            <person name="Jin E."/>
            <person name="Buchheim M."/>
            <person name="Magnuson J."/>
        </authorList>
    </citation>
    <scope>NUCLEOTIDE SEQUENCE</scope>
    <source>
        <strain evidence="1">CCAP 19/18</strain>
    </source>
</reference>
<organism evidence="1 2">
    <name type="scientific">Dunaliella salina</name>
    <name type="common">Green alga</name>
    <name type="synonym">Protococcus salinus</name>
    <dbReference type="NCBI Taxonomy" id="3046"/>
    <lineage>
        <taxon>Eukaryota</taxon>
        <taxon>Viridiplantae</taxon>
        <taxon>Chlorophyta</taxon>
        <taxon>core chlorophytes</taxon>
        <taxon>Chlorophyceae</taxon>
        <taxon>CS clade</taxon>
        <taxon>Chlamydomonadales</taxon>
        <taxon>Dunaliellaceae</taxon>
        <taxon>Dunaliella</taxon>
    </lineage>
</organism>
<dbReference type="EMBL" id="MU069464">
    <property type="protein sequence ID" value="KAF5842290.1"/>
    <property type="molecule type" value="Genomic_DNA"/>
</dbReference>
<protein>
    <recommendedName>
        <fullName evidence="3">Encoded protein</fullName>
    </recommendedName>
</protein>
<evidence type="ECO:0000313" key="1">
    <source>
        <dbReference type="EMBL" id="KAF5842290.1"/>
    </source>
</evidence>
<accession>A0ABQ7H5Z3</accession>
<keyword evidence="2" id="KW-1185">Reference proteome</keyword>
<proteinExistence type="predicted"/>
<evidence type="ECO:0008006" key="3">
    <source>
        <dbReference type="Google" id="ProtNLM"/>
    </source>
</evidence>
<dbReference type="Proteomes" id="UP000815325">
    <property type="component" value="Unassembled WGS sequence"/>
</dbReference>